<dbReference type="EMBL" id="JBBWWR010000004">
    <property type="protein sequence ID" value="KAK8968430.1"/>
    <property type="molecule type" value="Genomic_DNA"/>
</dbReference>
<name>A0ABR2MW90_9ASPA</name>
<evidence type="ECO:0000313" key="2">
    <source>
        <dbReference type="Proteomes" id="UP001412067"/>
    </source>
</evidence>
<evidence type="ECO:0000313" key="1">
    <source>
        <dbReference type="EMBL" id="KAK8968430.1"/>
    </source>
</evidence>
<proteinExistence type="predicted"/>
<accession>A0ABR2MW90</accession>
<dbReference type="Proteomes" id="UP001412067">
    <property type="component" value="Unassembled WGS sequence"/>
</dbReference>
<comment type="caution">
    <text evidence="1">The sequence shown here is derived from an EMBL/GenBank/DDBJ whole genome shotgun (WGS) entry which is preliminary data.</text>
</comment>
<gene>
    <name evidence="1" type="ORF">KSP40_PGU007827</name>
</gene>
<protein>
    <submittedName>
        <fullName evidence="1">Uncharacterized protein</fullName>
    </submittedName>
</protein>
<keyword evidence="2" id="KW-1185">Reference proteome</keyword>
<organism evidence="1 2">
    <name type="scientific">Platanthera guangdongensis</name>
    <dbReference type="NCBI Taxonomy" id="2320717"/>
    <lineage>
        <taxon>Eukaryota</taxon>
        <taxon>Viridiplantae</taxon>
        <taxon>Streptophyta</taxon>
        <taxon>Embryophyta</taxon>
        <taxon>Tracheophyta</taxon>
        <taxon>Spermatophyta</taxon>
        <taxon>Magnoliopsida</taxon>
        <taxon>Liliopsida</taxon>
        <taxon>Asparagales</taxon>
        <taxon>Orchidaceae</taxon>
        <taxon>Orchidoideae</taxon>
        <taxon>Orchideae</taxon>
        <taxon>Orchidinae</taxon>
        <taxon>Platanthera</taxon>
    </lineage>
</organism>
<sequence>MVKEGESNTKPLFGSVFCLFAWGKRRRKAGKQMNLRWRLLRFHPPALRNAPKSSVWRSHLPPPIRTLPAGEQTCFQRAEHPLGLRRRASAPLKRSRIKAAFAYGITLFGLCTTRLKRR</sequence>
<reference evidence="1 2" key="1">
    <citation type="journal article" date="2022" name="Nat. Plants">
        <title>Genomes of leafy and leafless Platanthera orchids illuminate the evolution of mycoheterotrophy.</title>
        <authorList>
            <person name="Li M.H."/>
            <person name="Liu K.W."/>
            <person name="Li Z."/>
            <person name="Lu H.C."/>
            <person name="Ye Q.L."/>
            <person name="Zhang D."/>
            <person name="Wang J.Y."/>
            <person name="Li Y.F."/>
            <person name="Zhong Z.M."/>
            <person name="Liu X."/>
            <person name="Yu X."/>
            <person name="Liu D.K."/>
            <person name="Tu X.D."/>
            <person name="Liu B."/>
            <person name="Hao Y."/>
            <person name="Liao X.Y."/>
            <person name="Jiang Y.T."/>
            <person name="Sun W.H."/>
            <person name="Chen J."/>
            <person name="Chen Y.Q."/>
            <person name="Ai Y."/>
            <person name="Zhai J.W."/>
            <person name="Wu S.S."/>
            <person name="Zhou Z."/>
            <person name="Hsiao Y.Y."/>
            <person name="Wu W.L."/>
            <person name="Chen Y.Y."/>
            <person name="Lin Y.F."/>
            <person name="Hsu J.L."/>
            <person name="Li C.Y."/>
            <person name="Wang Z.W."/>
            <person name="Zhao X."/>
            <person name="Zhong W.Y."/>
            <person name="Ma X.K."/>
            <person name="Ma L."/>
            <person name="Huang J."/>
            <person name="Chen G.Z."/>
            <person name="Huang M.Z."/>
            <person name="Huang L."/>
            <person name="Peng D.H."/>
            <person name="Luo Y.B."/>
            <person name="Zou S.Q."/>
            <person name="Chen S.P."/>
            <person name="Lan S."/>
            <person name="Tsai W.C."/>
            <person name="Van de Peer Y."/>
            <person name="Liu Z.J."/>
        </authorList>
    </citation>
    <scope>NUCLEOTIDE SEQUENCE [LARGE SCALE GENOMIC DNA]</scope>
    <source>
        <strain evidence="1">Lor288</strain>
    </source>
</reference>